<dbReference type="EC" id="5.2.1.8" evidence="2 5"/>
<reference evidence="7 8" key="1">
    <citation type="journal article" date="2018" name="Evol. Lett.">
        <title>Horizontal gene cluster transfer increased hallucinogenic mushroom diversity.</title>
        <authorList>
            <person name="Reynolds H.T."/>
            <person name="Vijayakumar V."/>
            <person name="Gluck-Thaler E."/>
            <person name="Korotkin H.B."/>
            <person name="Matheny P.B."/>
            <person name="Slot J.C."/>
        </authorList>
    </citation>
    <scope>NUCLEOTIDE SEQUENCE [LARGE SCALE GENOMIC DNA]</scope>
    <source>
        <strain evidence="7 8">2629</strain>
    </source>
</reference>
<evidence type="ECO:0000259" key="6">
    <source>
        <dbReference type="PROSITE" id="PS50059"/>
    </source>
</evidence>
<dbReference type="InterPro" id="IPR044609">
    <property type="entry name" value="FKBP2/11"/>
</dbReference>
<keyword evidence="3 5" id="KW-0697">Rotamase</keyword>
<evidence type="ECO:0000256" key="3">
    <source>
        <dbReference type="ARBA" id="ARBA00023110"/>
    </source>
</evidence>
<keyword evidence="4 5" id="KW-0413">Isomerase</keyword>
<evidence type="ECO:0000256" key="4">
    <source>
        <dbReference type="ARBA" id="ARBA00023235"/>
    </source>
</evidence>
<dbReference type="Pfam" id="PF00254">
    <property type="entry name" value="FKBP_C"/>
    <property type="match status" value="1"/>
</dbReference>
<dbReference type="STRING" id="181874.A0A409X248"/>
<dbReference type="InParanoid" id="A0A409X248"/>
<dbReference type="PANTHER" id="PTHR45779">
    <property type="entry name" value="PEPTIDYLPROLYL ISOMERASE"/>
    <property type="match status" value="1"/>
</dbReference>
<comment type="catalytic activity">
    <reaction evidence="1 5">
        <text>[protein]-peptidylproline (omega=180) = [protein]-peptidylproline (omega=0)</text>
        <dbReference type="Rhea" id="RHEA:16237"/>
        <dbReference type="Rhea" id="RHEA-COMP:10747"/>
        <dbReference type="Rhea" id="RHEA-COMP:10748"/>
        <dbReference type="ChEBI" id="CHEBI:83833"/>
        <dbReference type="ChEBI" id="CHEBI:83834"/>
        <dbReference type="EC" id="5.2.1.8"/>
    </reaction>
</comment>
<accession>A0A409X248</accession>
<keyword evidence="8" id="KW-1185">Reference proteome</keyword>
<proteinExistence type="predicted"/>
<dbReference type="InterPro" id="IPR001179">
    <property type="entry name" value="PPIase_FKBP_dom"/>
</dbReference>
<evidence type="ECO:0000313" key="7">
    <source>
        <dbReference type="EMBL" id="PPQ84809.1"/>
    </source>
</evidence>
<dbReference type="PROSITE" id="PS50059">
    <property type="entry name" value="FKBP_PPIASE"/>
    <property type="match status" value="1"/>
</dbReference>
<evidence type="ECO:0000256" key="5">
    <source>
        <dbReference type="PROSITE-ProRule" id="PRU00277"/>
    </source>
</evidence>
<sequence length="130" mass="14327">MRERIKAWKIAWEKDKSCFISVTDLTIGTGPLVQFGDDVTLRYFMRGGNIDAIVCLQSESDGELLKVGDATTLPKGVSQGLIGMCVGGKRVVHIPSKFGYGNRKNRPALLKAYESLFFECELIAIKSSSH</sequence>
<dbReference type="Proteomes" id="UP000284842">
    <property type="component" value="Unassembled WGS sequence"/>
</dbReference>
<comment type="caution">
    <text evidence="7">The sequence shown here is derived from an EMBL/GenBank/DDBJ whole genome shotgun (WGS) entry which is preliminary data.</text>
</comment>
<protein>
    <recommendedName>
        <fullName evidence="2 5">peptidylprolyl isomerase</fullName>
        <ecNumber evidence="2 5">5.2.1.8</ecNumber>
    </recommendedName>
</protein>
<dbReference type="OrthoDB" id="1902587at2759"/>
<dbReference type="Gene3D" id="3.10.50.40">
    <property type="match status" value="1"/>
</dbReference>
<dbReference type="InterPro" id="IPR046357">
    <property type="entry name" value="PPIase_dom_sf"/>
</dbReference>
<evidence type="ECO:0000256" key="1">
    <source>
        <dbReference type="ARBA" id="ARBA00000971"/>
    </source>
</evidence>
<name>A0A409X248_9AGAR</name>
<dbReference type="PANTHER" id="PTHR45779:SF7">
    <property type="entry name" value="PEPTIDYLPROLYL ISOMERASE"/>
    <property type="match status" value="1"/>
</dbReference>
<evidence type="ECO:0000313" key="8">
    <source>
        <dbReference type="Proteomes" id="UP000284842"/>
    </source>
</evidence>
<dbReference type="AlphaFoldDB" id="A0A409X248"/>
<dbReference type="GO" id="GO:0003755">
    <property type="term" value="F:peptidyl-prolyl cis-trans isomerase activity"/>
    <property type="evidence" value="ECO:0007669"/>
    <property type="project" value="UniProtKB-KW"/>
</dbReference>
<gene>
    <name evidence="7" type="ORF">CVT24_003133</name>
</gene>
<dbReference type="EMBL" id="NHTK01004813">
    <property type="protein sequence ID" value="PPQ84809.1"/>
    <property type="molecule type" value="Genomic_DNA"/>
</dbReference>
<organism evidence="7 8">
    <name type="scientific">Panaeolus cyanescens</name>
    <dbReference type="NCBI Taxonomy" id="181874"/>
    <lineage>
        <taxon>Eukaryota</taxon>
        <taxon>Fungi</taxon>
        <taxon>Dikarya</taxon>
        <taxon>Basidiomycota</taxon>
        <taxon>Agaricomycotina</taxon>
        <taxon>Agaricomycetes</taxon>
        <taxon>Agaricomycetidae</taxon>
        <taxon>Agaricales</taxon>
        <taxon>Agaricineae</taxon>
        <taxon>Galeropsidaceae</taxon>
        <taxon>Panaeolus</taxon>
    </lineage>
</organism>
<feature type="domain" description="PPIase FKBP-type" evidence="6">
    <location>
        <begin position="36"/>
        <end position="126"/>
    </location>
</feature>
<dbReference type="SUPFAM" id="SSF54534">
    <property type="entry name" value="FKBP-like"/>
    <property type="match status" value="1"/>
</dbReference>
<evidence type="ECO:0000256" key="2">
    <source>
        <dbReference type="ARBA" id="ARBA00013194"/>
    </source>
</evidence>